<dbReference type="Gene3D" id="1.20.59.10">
    <property type="entry name" value="Chorismate mutase"/>
    <property type="match status" value="1"/>
</dbReference>
<dbReference type="EC" id="4.2.1.51" evidence="7"/>
<dbReference type="UniPathway" id="UPA00120">
    <property type="reaction ID" value="UER00203"/>
</dbReference>
<evidence type="ECO:0000259" key="22">
    <source>
        <dbReference type="PROSITE" id="PS51168"/>
    </source>
</evidence>
<feature type="binding site" evidence="19">
    <location>
        <position position="50"/>
    </location>
    <ligand>
        <name>substrate</name>
    </ligand>
</feature>
<dbReference type="RefSeq" id="WP_135943616.1">
    <property type="nucleotide sequence ID" value="NZ_BMEI01000001.1"/>
</dbReference>
<keyword evidence="15" id="KW-0511">Multifunctional enzyme</keyword>
<evidence type="ECO:0000256" key="16">
    <source>
        <dbReference type="ARBA" id="ARBA00031175"/>
    </source>
</evidence>
<dbReference type="PROSITE" id="PS51168">
    <property type="entry name" value="CHORISMATE_MUT_2"/>
    <property type="match status" value="1"/>
</dbReference>
<comment type="pathway">
    <text evidence="5">Metabolic intermediate biosynthesis; prephenate biosynthesis; prephenate from chorismate: step 1/1.</text>
</comment>
<evidence type="ECO:0000256" key="15">
    <source>
        <dbReference type="ARBA" id="ARBA00023268"/>
    </source>
</evidence>
<evidence type="ECO:0000256" key="11">
    <source>
        <dbReference type="ARBA" id="ARBA00023141"/>
    </source>
</evidence>
<organism evidence="25 26">
    <name type="scientific">Marinicauda pacifica</name>
    <dbReference type="NCBI Taxonomy" id="1133559"/>
    <lineage>
        <taxon>Bacteria</taxon>
        <taxon>Pseudomonadati</taxon>
        <taxon>Pseudomonadota</taxon>
        <taxon>Alphaproteobacteria</taxon>
        <taxon>Maricaulales</taxon>
        <taxon>Maricaulaceae</taxon>
        <taxon>Marinicauda</taxon>
    </lineage>
</organism>
<dbReference type="InterPro" id="IPR036263">
    <property type="entry name" value="Chorismate_II_sf"/>
</dbReference>
<dbReference type="InterPro" id="IPR036979">
    <property type="entry name" value="CM_dom_sf"/>
</dbReference>
<keyword evidence="9" id="KW-0963">Cytoplasm</keyword>
<evidence type="ECO:0000256" key="7">
    <source>
        <dbReference type="ARBA" id="ARBA00013147"/>
    </source>
</evidence>
<keyword evidence="11" id="KW-0057">Aromatic amino acid biosynthesis</keyword>
<dbReference type="CDD" id="cd13631">
    <property type="entry name" value="PBP2_Ct-PDT_like"/>
    <property type="match status" value="1"/>
</dbReference>
<dbReference type="GO" id="GO:0004106">
    <property type="term" value="F:chorismate mutase activity"/>
    <property type="evidence" value="ECO:0007669"/>
    <property type="project" value="UniProtKB-EC"/>
</dbReference>
<dbReference type="InterPro" id="IPR008242">
    <property type="entry name" value="Chor_mutase/pphenate_deHydtase"/>
</dbReference>
<evidence type="ECO:0000256" key="6">
    <source>
        <dbReference type="ARBA" id="ARBA00012404"/>
    </source>
</evidence>
<comment type="catalytic activity">
    <reaction evidence="1">
        <text>chorismate = prephenate</text>
        <dbReference type="Rhea" id="RHEA:13897"/>
        <dbReference type="ChEBI" id="CHEBI:29748"/>
        <dbReference type="ChEBI" id="CHEBI:29934"/>
        <dbReference type="EC" id="5.4.99.5"/>
    </reaction>
</comment>
<dbReference type="PANTHER" id="PTHR21022:SF19">
    <property type="entry name" value="PREPHENATE DEHYDRATASE-RELATED"/>
    <property type="match status" value="1"/>
</dbReference>
<dbReference type="Gene3D" id="3.40.190.10">
    <property type="entry name" value="Periplasmic binding protein-like II"/>
    <property type="match status" value="2"/>
</dbReference>
<evidence type="ECO:0000256" key="19">
    <source>
        <dbReference type="PIRSR" id="PIRSR001500-1"/>
    </source>
</evidence>
<feature type="coiled-coil region" evidence="21">
    <location>
        <begin position="2"/>
        <end position="36"/>
    </location>
</feature>
<dbReference type="EC" id="5.4.99.5" evidence="6"/>
<evidence type="ECO:0000256" key="2">
    <source>
        <dbReference type="ARBA" id="ARBA00002364"/>
    </source>
</evidence>
<keyword evidence="14" id="KW-0456">Lyase</keyword>
<dbReference type="Gene3D" id="3.30.70.260">
    <property type="match status" value="1"/>
</dbReference>
<dbReference type="InterPro" id="IPR002701">
    <property type="entry name" value="CM_II_prokaryot"/>
</dbReference>
<dbReference type="Pfam" id="PF01817">
    <property type="entry name" value="CM_2"/>
    <property type="match status" value="1"/>
</dbReference>
<dbReference type="InterPro" id="IPR045865">
    <property type="entry name" value="ACT-like_dom_sf"/>
</dbReference>
<gene>
    <name evidence="25" type="ORF">E5162_03850</name>
</gene>
<dbReference type="PROSITE" id="PS00857">
    <property type="entry name" value="PREPHENATE_DEHYDR_1"/>
    <property type="match status" value="1"/>
</dbReference>
<dbReference type="OrthoDB" id="9802281at2"/>
<evidence type="ECO:0000256" key="4">
    <source>
        <dbReference type="ARBA" id="ARBA00004741"/>
    </source>
</evidence>
<protein>
    <recommendedName>
        <fullName evidence="8">Bifunctional chorismate mutase/prephenate dehydratase</fullName>
        <ecNumber evidence="7">4.2.1.51</ecNumber>
        <ecNumber evidence="6">5.4.99.5</ecNumber>
    </recommendedName>
    <alternativeName>
        <fullName evidence="17">Chorismate mutase-prephenate dehydratase</fullName>
    </alternativeName>
    <alternativeName>
        <fullName evidence="16">p-protein</fullName>
    </alternativeName>
</protein>
<evidence type="ECO:0000256" key="20">
    <source>
        <dbReference type="PIRSR" id="PIRSR001500-2"/>
    </source>
</evidence>
<dbReference type="CDD" id="cd04905">
    <property type="entry name" value="ACT_CM-PDT"/>
    <property type="match status" value="1"/>
</dbReference>
<feature type="site" description="Essential for prephenate dehydratase activity" evidence="20">
    <location>
        <position position="278"/>
    </location>
</feature>
<sequence>MAHSMEDERAQLRRAIDAADHKLVQLLAERRELSEALGAIKAGGGQAVRDVERERAVLDRVVEAGATHGLDAAFVERLFQLIIDESLRRQRAGLDARVASGTLKEARVSYLGGPGTYSHFAAHAHFEGRYSGLEPVIKRDFAGIFRAVEAGEADYGFVPIENTTTGGIVEVYDLMRDSDLKITGEHHYKVEHCLVGKASGVSQVRTVYGHPQALRQSQRFFARNRDLKPVPVSSSTRALERAMDEGAEAAAIAGADAARLFGLNVIESGASDHPENYTRFVALAKNPVAASPLLPCKTSLVFVTSDASGSLVNALEGFRREGVNLTRLESRPIAGEPWSQMFFLDVDGHEEDAAVARALASLGEFAKSIRSFGSYGADRLPPASRSPAPAA</sequence>
<dbReference type="PIRSF" id="PIRSF001500">
    <property type="entry name" value="Chor_mut_pdt_Ppr"/>
    <property type="match status" value="1"/>
</dbReference>
<dbReference type="Pfam" id="PF00800">
    <property type="entry name" value="PDT"/>
    <property type="match status" value="1"/>
</dbReference>
<dbReference type="PROSITE" id="PS51671">
    <property type="entry name" value="ACT"/>
    <property type="match status" value="1"/>
</dbReference>
<dbReference type="SUPFAM" id="SSF53850">
    <property type="entry name" value="Periplasmic binding protein-like II"/>
    <property type="match status" value="1"/>
</dbReference>
<evidence type="ECO:0000256" key="1">
    <source>
        <dbReference type="ARBA" id="ARBA00000824"/>
    </source>
</evidence>
<evidence type="ECO:0000256" key="13">
    <source>
        <dbReference type="ARBA" id="ARBA00023235"/>
    </source>
</evidence>
<evidence type="ECO:0000259" key="23">
    <source>
        <dbReference type="PROSITE" id="PS51171"/>
    </source>
</evidence>
<dbReference type="PROSITE" id="PS51171">
    <property type="entry name" value="PREPHENATE_DEHYDR_3"/>
    <property type="match status" value="1"/>
</dbReference>
<comment type="catalytic activity">
    <reaction evidence="18">
        <text>prephenate + H(+) = 3-phenylpyruvate + CO2 + H2O</text>
        <dbReference type="Rhea" id="RHEA:21648"/>
        <dbReference type="ChEBI" id="CHEBI:15377"/>
        <dbReference type="ChEBI" id="CHEBI:15378"/>
        <dbReference type="ChEBI" id="CHEBI:16526"/>
        <dbReference type="ChEBI" id="CHEBI:18005"/>
        <dbReference type="ChEBI" id="CHEBI:29934"/>
        <dbReference type="EC" id="4.2.1.51"/>
    </reaction>
</comment>
<comment type="pathway">
    <text evidence="4">Amino-acid biosynthesis; L-phenylalanine biosynthesis; phenylpyruvate from prephenate: step 1/1.</text>
</comment>
<dbReference type="SMART" id="SM00830">
    <property type="entry name" value="CM_2"/>
    <property type="match status" value="1"/>
</dbReference>
<dbReference type="Proteomes" id="UP000305451">
    <property type="component" value="Unassembled WGS sequence"/>
</dbReference>
<dbReference type="GO" id="GO:0046417">
    <property type="term" value="P:chorismate metabolic process"/>
    <property type="evidence" value="ECO:0007669"/>
    <property type="project" value="InterPro"/>
</dbReference>
<dbReference type="SUPFAM" id="SSF55021">
    <property type="entry name" value="ACT-like"/>
    <property type="match status" value="1"/>
</dbReference>
<dbReference type="PROSITE" id="PS00858">
    <property type="entry name" value="PREPHENATE_DEHYDR_2"/>
    <property type="match status" value="1"/>
</dbReference>
<feature type="binding site" evidence="19">
    <location>
        <position position="13"/>
    </location>
    <ligand>
        <name>substrate</name>
    </ligand>
</feature>
<evidence type="ECO:0000256" key="14">
    <source>
        <dbReference type="ARBA" id="ARBA00023239"/>
    </source>
</evidence>
<feature type="domain" description="Chorismate mutase" evidence="22">
    <location>
        <begin position="3"/>
        <end position="94"/>
    </location>
</feature>
<evidence type="ECO:0000313" key="26">
    <source>
        <dbReference type="Proteomes" id="UP000305451"/>
    </source>
</evidence>
<feature type="binding site" evidence="19">
    <location>
        <position position="86"/>
    </location>
    <ligand>
        <name>substrate</name>
    </ligand>
</feature>
<comment type="function">
    <text evidence="2">Catalyzes the Claisen rearrangement of chorismate to prephenate and the decarboxylation/dehydration of prephenate to phenylpyruvate.</text>
</comment>
<evidence type="ECO:0000256" key="9">
    <source>
        <dbReference type="ARBA" id="ARBA00022490"/>
    </source>
</evidence>
<keyword evidence="12" id="KW-0584">Phenylalanine biosynthesis</keyword>
<dbReference type="GO" id="GO:0005737">
    <property type="term" value="C:cytoplasm"/>
    <property type="evidence" value="ECO:0007669"/>
    <property type="project" value="UniProtKB-SubCell"/>
</dbReference>
<keyword evidence="10" id="KW-0028">Amino-acid biosynthesis</keyword>
<feature type="binding site" evidence="19">
    <location>
        <position position="30"/>
    </location>
    <ligand>
        <name>substrate</name>
    </ligand>
</feature>
<dbReference type="PANTHER" id="PTHR21022">
    <property type="entry name" value="PREPHENATE DEHYDRATASE P PROTEIN"/>
    <property type="match status" value="1"/>
</dbReference>
<comment type="subcellular location">
    <subcellularLocation>
        <location evidence="3">Cytoplasm</location>
    </subcellularLocation>
</comment>
<evidence type="ECO:0000256" key="5">
    <source>
        <dbReference type="ARBA" id="ARBA00004817"/>
    </source>
</evidence>
<dbReference type="UniPathway" id="UPA00121">
    <property type="reaction ID" value="UER00345"/>
</dbReference>
<dbReference type="InterPro" id="IPR002912">
    <property type="entry name" value="ACT_dom"/>
</dbReference>
<comment type="caution">
    <text evidence="25">The sequence shown here is derived from an EMBL/GenBank/DDBJ whole genome shotgun (WGS) entry which is preliminary data.</text>
</comment>
<keyword evidence="21" id="KW-0175">Coiled coil</keyword>
<feature type="binding site" evidence="19">
    <location>
        <position position="90"/>
    </location>
    <ligand>
        <name>substrate</name>
    </ligand>
</feature>
<evidence type="ECO:0000313" key="25">
    <source>
        <dbReference type="EMBL" id="TGY94419.1"/>
    </source>
</evidence>
<dbReference type="EMBL" id="SRXV01000001">
    <property type="protein sequence ID" value="TGY94419.1"/>
    <property type="molecule type" value="Genomic_DNA"/>
</dbReference>
<accession>A0A4V3RZI7</accession>
<evidence type="ECO:0000259" key="24">
    <source>
        <dbReference type="PROSITE" id="PS51671"/>
    </source>
</evidence>
<proteinExistence type="predicted"/>
<feature type="domain" description="Prephenate dehydratase" evidence="23">
    <location>
        <begin position="107"/>
        <end position="285"/>
    </location>
</feature>
<feature type="binding site" evidence="19">
    <location>
        <position position="54"/>
    </location>
    <ligand>
        <name>substrate</name>
    </ligand>
</feature>
<dbReference type="AlphaFoldDB" id="A0A4V3RZI7"/>
<evidence type="ECO:0000256" key="3">
    <source>
        <dbReference type="ARBA" id="ARBA00004496"/>
    </source>
</evidence>
<evidence type="ECO:0000256" key="8">
    <source>
        <dbReference type="ARBA" id="ARBA00014401"/>
    </source>
</evidence>
<reference evidence="25 26" key="1">
    <citation type="journal article" date="2013" name="Int. J. Syst. Evol. Microbiol.">
        <title>Marinicauda pacifica gen. nov., sp. nov., a prosthecate alphaproteobacterium of the family Hyphomonadaceae isolated from deep seawater.</title>
        <authorList>
            <person name="Zhang X.Y."/>
            <person name="Li G.W."/>
            <person name="Wang C.S."/>
            <person name="Zhang Y.J."/>
            <person name="Xu X.W."/>
            <person name="Li H."/>
            <person name="Liu A."/>
            <person name="Liu C."/>
            <person name="Xie B.B."/>
            <person name="Qin Q.L."/>
            <person name="Xu Z."/>
            <person name="Chen X.L."/>
            <person name="Zhou B.C."/>
            <person name="Zhang Y.Z."/>
        </authorList>
    </citation>
    <scope>NUCLEOTIDE SEQUENCE [LARGE SCALE GENOMIC DNA]</scope>
    <source>
        <strain evidence="25 26">P-1 km-3</strain>
    </source>
</reference>
<dbReference type="GO" id="GO:0009094">
    <property type="term" value="P:L-phenylalanine biosynthetic process"/>
    <property type="evidence" value="ECO:0007669"/>
    <property type="project" value="UniProtKB-UniPathway"/>
</dbReference>
<evidence type="ECO:0000256" key="21">
    <source>
        <dbReference type="SAM" id="Coils"/>
    </source>
</evidence>
<dbReference type="InterPro" id="IPR018528">
    <property type="entry name" value="Preph_deHydtase_CS"/>
</dbReference>
<evidence type="ECO:0000256" key="18">
    <source>
        <dbReference type="ARBA" id="ARBA00047848"/>
    </source>
</evidence>
<evidence type="ECO:0000256" key="17">
    <source>
        <dbReference type="ARBA" id="ARBA00031520"/>
    </source>
</evidence>
<dbReference type="SUPFAM" id="SSF48600">
    <property type="entry name" value="Chorismate mutase II"/>
    <property type="match status" value="1"/>
</dbReference>
<dbReference type="GO" id="GO:0004664">
    <property type="term" value="F:prephenate dehydratase activity"/>
    <property type="evidence" value="ECO:0007669"/>
    <property type="project" value="UniProtKB-EC"/>
</dbReference>
<keyword evidence="13" id="KW-0413">Isomerase</keyword>
<keyword evidence="26" id="KW-1185">Reference proteome</keyword>
<dbReference type="InterPro" id="IPR001086">
    <property type="entry name" value="Preph_deHydtase"/>
</dbReference>
<evidence type="ECO:0000256" key="10">
    <source>
        <dbReference type="ARBA" id="ARBA00022605"/>
    </source>
</evidence>
<name>A0A4V3RZI7_9PROT</name>
<feature type="domain" description="ACT" evidence="24">
    <location>
        <begin position="299"/>
        <end position="374"/>
    </location>
</feature>
<evidence type="ECO:0000256" key="12">
    <source>
        <dbReference type="ARBA" id="ARBA00023222"/>
    </source>
</evidence>
<feature type="binding site" evidence="19">
    <location>
        <position position="41"/>
    </location>
    <ligand>
        <name>substrate</name>
    </ligand>
</feature>